<evidence type="ECO:0000313" key="3">
    <source>
        <dbReference type="EMBL" id="KAK3050061.1"/>
    </source>
</evidence>
<dbReference type="Proteomes" id="UP001271007">
    <property type="component" value="Unassembled WGS sequence"/>
</dbReference>
<feature type="domain" description="SMP" evidence="2">
    <location>
        <begin position="139"/>
        <end position="178"/>
    </location>
</feature>
<dbReference type="Pfam" id="PF04927">
    <property type="entry name" value="SMP"/>
    <property type="match status" value="1"/>
</dbReference>
<organism evidence="3 4">
    <name type="scientific">Extremus antarcticus</name>
    <dbReference type="NCBI Taxonomy" id="702011"/>
    <lineage>
        <taxon>Eukaryota</taxon>
        <taxon>Fungi</taxon>
        <taxon>Dikarya</taxon>
        <taxon>Ascomycota</taxon>
        <taxon>Pezizomycotina</taxon>
        <taxon>Dothideomycetes</taxon>
        <taxon>Dothideomycetidae</taxon>
        <taxon>Mycosphaerellales</taxon>
        <taxon>Extremaceae</taxon>
        <taxon>Extremus</taxon>
    </lineage>
</organism>
<feature type="region of interest" description="Disordered" evidence="1">
    <location>
        <begin position="1"/>
        <end position="182"/>
    </location>
</feature>
<reference evidence="3" key="1">
    <citation type="submission" date="2023-04" db="EMBL/GenBank/DDBJ databases">
        <title>Black Yeasts Isolated from many extreme environments.</title>
        <authorList>
            <person name="Coleine C."/>
            <person name="Stajich J.E."/>
            <person name="Selbmann L."/>
        </authorList>
    </citation>
    <scope>NUCLEOTIDE SEQUENCE</scope>
    <source>
        <strain evidence="3">CCFEE 5312</strain>
    </source>
</reference>
<name>A0AAJ0G9X1_9PEZI</name>
<gene>
    <name evidence="3" type="ORF">LTR09_008716</name>
</gene>
<feature type="compositionally biased region" description="Low complexity" evidence="1">
    <location>
        <begin position="18"/>
        <end position="36"/>
    </location>
</feature>
<feature type="compositionally biased region" description="Polar residues" evidence="1">
    <location>
        <begin position="1"/>
        <end position="13"/>
    </location>
</feature>
<dbReference type="AlphaFoldDB" id="A0AAJ0G9X1"/>
<comment type="caution">
    <text evidence="3">The sequence shown here is derived from an EMBL/GenBank/DDBJ whole genome shotgun (WGS) entry which is preliminary data.</text>
</comment>
<protein>
    <recommendedName>
        <fullName evidence="2">SMP domain-containing protein</fullName>
    </recommendedName>
</protein>
<sequence length="182" mass="18956">MAAQPTAASQVISETAKAEGGPQSGSASAQMQSQVGKQRNFEQAAQEVGQKMQADPGNVTSQDAAYLKSREARARGQAQPPSDSISADAQRLAAANEGETKLSANDGHADPATQSAVDRRENLQQAAEQVAPKMANNPEQVTKEEANLLHSREQRAFGATSKGGIASQAQSTAAENEKKGTP</sequence>
<dbReference type="InterPro" id="IPR007011">
    <property type="entry name" value="LEA_SMP_dom"/>
</dbReference>
<accession>A0AAJ0G9X1</accession>
<evidence type="ECO:0000313" key="4">
    <source>
        <dbReference type="Proteomes" id="UP001271007"/>
    </source>
</evidence>
<proteinExistence type="predicted"/>
<feature type="compositionally biased region" description="Basic and acidic residues" evidence="1">
    <location>
        <begin position="141"/>
        <end position="155"/>
    </location>
</feature>
<keyword evidence="4" id="KW-1185">Reference proteome</keyword>
<evidence type="ECO:0000259" key="2">
    <source>
        <dbReference type="Pfam" id="PF04927"/>
    </source>
</evidence>
<dbReference type="EMBL" id="JAWDJX010000035">
    <property type="protein sequence ID" value="KAK3050061.1"/>
    <property type="molecule type" value="Genomic_DNA"/>
</dbReference>
<evidence type="ECO:0000256" key="1">
    <source>
        <dbReference type="SAM" id="MobiDB-lite"/>
    </source>
</evidence>